<keyword evidence="6 8" id="KW-0325">Glycoprotein</keyword>
<feature type="compositionally biased region" description="Low complexity" evidence="9">
    <location>
        <begin position="56"/>
        <end position="68"/>
    </location>
</feature>
<keyword evidence="8" id="KW-0812">Transmembrane</keyword>
<feature type="transmembrane region" description="Helical" evidence="8">
    <location>
        <begin position="12"/>
        <end position="35"/>
    </location>
</feature>
<dbReference type="GO" id="GO:0032259">
    <property type="term" value="P:methylation"/>
    <property type="evidence" value="ECO:0007669"/>
    <property type="project" value="UniProtKB-KW"/>
</dbReference>
<evidence type="ECO:0000256" key="7">
    <source>
        <dbReference type="ARBA" id="ARBA00037847"/>
    </source>
</evidence>
<dbReference type="SUPFAM" id="SSF53335">
    <property type="entry name" value="S-adenosyl-L-methionine-dependent methyltransferases"/>
    <property type="match status" value="2"/>
</dbReference>
<dbReference type="RefSeq" id="XP_018849180.2">
    <property type="nucleotide sequence ID" value="XM_018993635.2"/>
</dbReference>
<accession>A0A2I4GZ51</accession>
<dbReference type="GO" id="GO:0016020">
    <property type="term" value="C:membrane"/>
    <property type="evidence" value="ECO:0007669"/>
    <property type="project" value="UniProtKB-SubCell"/>
</dbReference>
<feature type="region of interest" description="Disordered" evidence="9">
    <location>
        <begin position="143"/>
        <end position="164"/>
    </location>
</feature>
<evidence type="ECO:0000256" key="3">
    <source>
        <dbReference type="ARBA" id="ARBA00022603"/>
    </source>
</evidence>
<keyword evidence="10" id="KW-1185">Reference proteome</keyword>
<dbReference type="Pfam" id="PF03141">
    <property type="entry name" value="Methyltransf_29"/>
    <property type="match status" value="1"/>
</dbReference>
<proteinExistence type="inferred from homology"/>
<dbReference type="EC" id="2.1.1.-" evidence="8"/>
<evidence type="ECO:0000313" key="11">
    <source>
        <dbReference type="RefSeq" id="XP_018849180.2"/>
    </source>
</evidence>
<feature type="compositionally biased region" description="Pro residues" evidence="9">
    <location>
        <begin position="85"/>
        <end position="110"/>
    </location>
</feature>
<dbReference type="GO" id="GO:0005737">
    <property type="term" value="C:cytoplasm"/>
    <property type="evidence" value="ECO:0000318"/>
    <property type="project" value="GO_Central"/>
</dbReference>
<keyword evidence="5 8" id="KW-0735">Signal-anchor</keyword>
<dbReference type="InterPro" id="IPR004159">
    <property type="entry name" value="Put_SAM_MeTrfase"/>
</dbReference>
<evidence type="ECO:0000256" key="1">
    <source>
        <dbReference type="ARBA" id="ARBA00004606"/>
    </source>
</evidence>
<dbReference type="GO" id="GO:0008168">
    <property type="term" value="F:methyltransferase activity"/>
    <property type="evidence" value="ECO:0007669"/>
    <property type="project" value="UniProtKB-UniRule"/>
</dbReference>
<evidence type="ECO:0000313" key="10">
    <source>
        <dbReference type="Proteomes" id="UP000235220"/>
    </source>
</evidence>
<dbReference type="Gramene" id="Jr15_02340_p1">
    <property type="protein sequence ID" value="cds.Jr15_02340_p1"/>
    <property type="gene ID" value="Jr15_02340"/>
</dbReference>
<protein>
    <recommendedName>
        <fullName evidence="8">Methyltransferase</fullName>
        <ecNumber evidence="8">2.1.1.-</ecNumber>
    </recommendedName>
</protein>
<dbReference type="InterPro" id="IPR029063">
    <property type="entry name" value="SAM-dependent_MTases_sf"/>
</dbReference>
<dbReference type="Gene3D" id="3.40.50.150">
    <property type="entry name" value="Vaccinia Virus protein VP39"/>
    <property type="match status" value="1"/>
</dbReference>
<organism evidence="10 11">
    <name type="scientific">Juglans regia</name>
    <name type="common">English walnut</name>
    <dbReference type="NCBI Taxonomy" id="51240"/>
    <lineage>
        <taxon>Eukaryota</taxon>
        <taxon>Viridiplantae</taxon>
        <taxon>Streptophyta</taxon>
        <taxon>Embryophyta</taxon>
        <taxon>Tracheophyta</taxon>
        <taxon>Spermatophyta</taxon>
        <taxon>Magnoliopsida</taxon>
        <taxon>eudicotyledons</taxon>
        <taxon>Gunneridae</taxon>
        <taxon>Pentapetalae</taxon>
        <taxon>rosids</taxon>
        <taxon>fabids</taxon>
        <taxon>Fagales</taxon>
        <taxon>Juglandaceae</taxon>
        <taxon>Juglans</taxon>
    </lineage>
</organism>
<comment type="subcellular location">
    <subcellularLocation>
        <location evidence="7">Endomembrane system</location>
        <topology evidence="7">Single-pass membrane protein</topology>
    </subcellularLocation>
    <subcellularLocation>
        <location evidence="1 8">Membrane</location>
        <topology evidence="1 8">Single-pass type II membrane protein</topology>
    </subcellularLocation>
</comment>
<comment type="similarity">
    <text evidence="2 8">Belongs to the methyltransferase superfamily.</text>
</comment>
<keyword evidence="8" id="KW-0472">Membrane</keyword>
<reference evidence="11" key="1">
    <citation type="submission" date="2025-08" db="UniProtKB">
        <authorList>
            <consortium name="RefSeq"/>
        </authorList>
    </citation>
    <scope>IDENTIFICATION</scope>
    <source>
        <tissue evidence="11">Leaves</tissue>
    </source>
</reference>
<evidence type="ECO:0000256" key="4">
    <source>
        <dbReference type="ARBA" id="ARBA00022679"/>
    </source>
</evidence>
<dbReference type="Proteomes" id="UP000235220">
    <property type="component" value="Chromosome 15"/>
</dbReference>
<keyword evidence="4 8" id="KW-0808">Transferase</keyword>
<dbReference type="OrthoDB" id="2013972at2759"/>
<feature type="region of interest" description="Disordered" evidence="9">
    <location>
        <begin position="56"/>
        <end position="114"/>
    </location>
</feature>
<evidence type="ECO:0000256" key="6">
    <source>
        <dbReference type="ARBA" id="ARBA00023180"/>
    </source>
</evidence>
<dbReference type="PANTHER" id="PTHR10108:SF1144">
    <property type="entry name" value="METHYLTRANSFERASE PMT10-RELATED"/>
    <property type="match status" value="1"/>
</dbReference>
<name>A0A2I4GZ51_JUGRE</name>
<evidence type="ECO:0000256" key="5">
    <source>
        <dbReference type="ARBA" id="ARBA00022968"/>
    </source>
</evidence>
<evidence type="ECO:0000256" key="2">
    <source>
        <dbReference type="ARBA" id="ARBA00008361"/>
    </source>
</evidence>
<dbReference type="GeneID" id="109012131"/>
<gene>
    <name evidence="11" type="primary">LOC109012131</name>
</gene>
<dbReference type="KEGG" id="jre:109012131"/>
<dbReference type="GO" id="GO:0012505">
    <property type="term" value="C:endomembrane system"/>
    <property type="evidence" value="ECO:0007669"/>
    <property type="project" value="UniProtKB-SubCell"/>
</dbReference>
<sequence length="698" mass="79312">MNSVSMNTLTEAFRTPIFVKITAFTILFLSLFFLFDRFSSPYSSLLVFSSLPPLTRTTPSSSSSSSSSPSPPPLPPSTSSSYSYSPPPLPPPPPPLPTKASSPPPPPPKPPRVDLMIRMGIVDETGAMSLDFEIGEIDESLTEEELRGLSGGSEEKEKKKKDGGHRVKVDKYEVCEQSMSEYVPCLDNVDEIRRLNLGDSVEKYERHCPEEGKALDCLVPRPEGYLVKIPWPRSRDEVWLRNVPRTGLVGDKNSQKWISIKKDKYVFPGGGRAENHLNQISKMIPDIAFGQKTRVALDIDSGVADFGAFLMQRNVITLSIARKDVHENQIQFALERGVPAMLATFATRRLLYPSQAFDFIHCLGCGVSWTLDDGKLLLEANRMLRAGGYFVLAGEQVYKHDENLRKQWEEMEDLTTRICWKLVKKKGYIAIWQKPLNNSCYLNRDNGLQPPLCDSNDDPDNVWYVNLKACITPLPETGYGANVTTWPARLHYPPERLQSIEMDAYKSRKEIFKAESKYWNEIITGYVNAFRWKGFKLRNVMDMRAGYGGFAAALHDLQLDCWVMNVVPVDGFNTLPVIYDRGLLAVRHDWCQPFDSYPRTYDLLHANGLFSVEKRRQKCDISTIMLEMDRMLRPDGRVYIRDKVSVIDEVKEIASALGWVPALHETGEGPHSSWRMLLCDKQERKRRRKKKKAKSEIN</sequence>
<evidence type="ECO:0000256" key="9">
    <source>
        <dbReference type="SAM" id="MobiDB-lite"/>
    </source>
</evidence>
<dbReference type="PANTHER" id="PTHR10108">
    <property type="entry name" value="SAM-DEPENDENT METHYLTRANSFERASE"/>
    <property type="match status" value="1"/>
</dbReference>
<dbReference type="AlphaFoldDB" id="A0A2I4GZ51"/>
<evidence type="ECO:0000256" key="8">
    <source>
        <dbReference type="RuleBase" id="RU366043"/>
    </source>
</evidence>
<keyword evidence="8" id="KW-1133">Transmembrane helix</keyword>
<keyword evidence="3 8" id="KW-0489">Methyltransferase</keyword>
<dbReference type="STRING" id="51240.A0A2I4GZ51"/>